<dbReference type="GO" id="GO:0045324">
    <property type="term" value="P:late endosome to vacuole transport"/>
    <property type="evidence" value="ECO:0000318"/>
    <property type="project" value="GO_Central"/>
</dbReference>
<sequence>MARRALPPSLCNGCVSPPANLCGWGDRRAPAARSEASAEIPRLLPARDSQTRPIDRAQPQPLSSSSSTPPHESCLRHRSWHRFARSLRRTLSAARARELSSATAMLSTMRFIFERTKTPLEVMRENRRLMERGMREIEREKQSLHTIETKLIQEIKKAAKVNQWDAVKIMTVDLIRTRQRIIRCYNLYQQLKSISLHTQTLKSAESMADVLQGFIKAVRQLNLHVNQPALQKIMQEFEVHQMRMDMSLEEMEEEDLYEEEEEEEEDVDESEQLVCQVLDELGVDFSILLNHAPQESHPEPIEAQKMVCDEPRIGIGLRDRMNRLRMA</sequence>
<evidence type="ECO:0000313" key="3">
    <source>
        <dbReference type="Proteomes" id="UP000244005"/>
    </source>
</evidence>
<dbReference type="OrthoDB" id="5594417at2759"/>
<dbReference type="GO" id="GO:0000815">
    <property type="term" value="C:ESCRT III complex"/>
    <property type="evidence" value="ECO:0000318"/>
    <property type="project" value="GO_Central"/>
</dbReference>
<organism evidence="2 3">
    <name type="scientific">Marchantia polymorpha</name>
    <name type="common">Common liverwort</name>
    <name type="synonym">Marchantia aquatica</name>
    <dbReference type="NCBI Taxonomy" id="3197"/>
    <lineage>
        <taxon>Eukaryota</taxon>
        <taxon>Viridiplantae</taxon>
        <taxon>Streptophyta</taxon>
        <taxon>Embryophyta</taxon>
        <taxon>Marchantiophyta</taxon>
        <taxon>Marchantiopsida</taxon>
        <taxon>Marchantiidae</taxon>
        <taxon>Marchantiales</taxon>
        <taxon>Marchantiaceae</taxon>
        <taxon>Marchantia</taxon>
    </lineage>
</organism>
<dbReference type="Pfam" id="PF03357">
    <property type="entry name" value="Snf7"/>
    <property type="match status" value="1"/>
</dbReference>
<feature type="region of interest" description="Disordered" evidence="1">
    <location>
        <begin position="33"/>
        <end position="75"/>
    </location>
</feature>
<dbReference type="PANTHER" id="PTHR10476">
    <property type="entry name" value="CHARGED MULTIVESICULAR BODY PROTEIN"/>
    <property type="match status" value="1"/>
</dbReference>
<name>A0A2R6XU03_MARPO</name>
<dbReference type="InterPro" id="IPR005024">
    <property type="entry name" value="Snf7_fam"/>
</dbReference>
<feature type="compositionally biased region" description="Low complexity" evidence="1">
    <location>
        <begin position="33"/>
        <end position="42"/>
    </location>
</feature>
<proteinExistence type="predicted"/>
<reference evidence="3" key="1">
    <citation type="journal article" date="2017" name="Cell">
        <title>Insights into land plant evolution garnered from the Marchantia polymorpha genome.</title>
        <authorList>
            <person name="Bowman J.L."/>
            <person name="Kohchi T."/>
            <person name="Yamato K.T."/>
            <person name="Jenkins J."/>
            <person name="Shu S."/>
            <person name="Ishizaki K."/>
            <person name="Yamaoka S."/>
            <person name="Nishihama R."/>
            <person name="Nakamura Y."/>
            <person name="Berger F."/>
            <person name="Adam C."/>
            <person name="Aki S.S."/>
            <person name="Althoff F."/>
            <person name="Araki T."/>
            <person name="Arteaga-Vazquez M.A."/>
            <person name="Balasubrmanian S."/>
            <person name="Barry K."/>
            <person name="Bauer D."/>
            <person name="Boehm C.R."/>
            <person name="Briginshaw L."/>
            <person name="Caballero-Perez J."/>
            <person name="Catarino B."/>
            <person name="Chen F."/>
            <person name="Chiyoda S."/>
            <person name="Chovatia M."/>
            <person name="Davies K.M."/>
            <person name="Delmans M."/>
            <person name="Demura T."/>
            <person name="Dierschke T."/>
            <person name="Dolan L."/>
            <person name="Dorantes-Acosta A.E."/>
            <person name="Eklund D.M."/>
            <person name="Florent S.N."/>
            <person name="Flores-Sandoval E."/>
            <person name="Fujiyama A."/>
            <person name="Fukuzawa H."/>
            <person name="Galik B."/>
            <person name="Grimanelli D."/>
            <person name="Grimwood J."/>
            <person name="Grossniklaus U."/>
            <person name="Hamada T."/>
            <person name="Haseloff J."/>
            <person name="Hetherington A.J."/>
            <person name="Higo A."/>
            <person name="Hirakawa Y."/>
            <person name="Hundley H.N."/>
            <person name="Ikeda Y."/>
            <person name="Inoue K."/>
            <person name="Inoue S.I."/>
            <person name="Ishida S."/>
            <person name="Jia Q."/>
            <person name="Kakita M."/>
            <person name="Kanazawa T."/>
            <person name="Kawai Y."/>
            <person name="Kawashima T."/>
            <person name="Kennedy M."/>
            <person name="Kinose K."/>
            <person name="Kinoshita T."/>
            <person name="Kohara Y."/>
            <person name="Koide E."/>
            <person name="Komatsu K."/>
            <person name="Kopischke S."/>
            <person name="Kubo M."/>
            <person name="Kyozuka J."/>
            <person name="Lagercrantz U."/>
            <person name="Lin S.S."/>
            <person name="Lindquist E."/>
            <person name="Lipzen A.M."/>
            <person name="Lu C.W."/>
            <person name="De Luna E."/>
            <person name="Martienssen R.A."/>
            <person name="Minamino N."/>
            <person name="Mizutani M."/>
            <person name="Mizutani M."/>
            <person name="Mochizuki N."/>
            <person name="Monte I."/>
            <person name="Mosher R."/>
            <person name="Nagasaki H."/>
            <person name="Nakagami H."/>
            <person name="Naramoto S."/>
            <person name="Nishitani K."/>
            <person name="Ohtani M."/>
            <person name="Okamoto T."/>
            <person name="Okumura M."/>
            <person name="Phillips J."/>
            <person name="Pollak B."/>
            <person name="Reinders A."/>
            <person name="Rovekamp M."/>
            <person name="Sano R."/>
            <person name="Sawa S."/>
            <person name="Schmid M.W."/>
            <person name="Shirakawa M."/>
            <person name="Solano R."/>
            <person name="Spunde A."/>
            <person name="Suetsugu N."/>
            <person name="Sugano S."/>
            <person name="Sugiyama A."/>
            <person name="Sun R."/>
            <person name="Suzuki Y."/>
            <person name="Takenaka M."/>
            <person name="Takezawa D."/>
            <person name="Tomogane H."/>
            <person name="Tsuzuki M."/>
            <person name="Ueda T."/>
            <person name="Umeda M."/>
            <person name="Ward J.M."/>
            <person name="Watanabe Y."/>
            <person name="Yazaki K."/>
            <person name="Yokoyama R."/>
            <person name="Yoshitake Y."/>
            <person name="Yotsui I."/>
            <person name="Zachgo S."/>
            <person name="Schmutz J."/>
        </authorList>
    </citation>
    <scope>NUCLEOTIDE SEQUENCE [LARGE SCALE GENOMIC DNA]</scope>
    <source>
        <strain evidence="3">Tak-1</strain>
    </source>
</reference>
<evidence type="ECO:0000313" key="2">
    <source>
        <dbReference type="EMBL" id="PTQ49594.1"/>
    </source>
</evidence>
<protein>
    <submittedName>
        <fullName evidence="2">Uncharacterized protein</fullName>
    </submittedName>
</protein>
<dbReference type="EMBL" id="KZ772674">
    <property type="protein sequence ID" value="PTQ49594.1"/>
    <property type="molecule type" value="Genomic_DNA"/>
</dbReference>
<dbReference type="GO" id="GO:0032509">
    <property type="term" value="P:endosome transport via multivesicular body sorting pathway"/>
    <property type="evidence" value="ECO:0000318"/>
    <property type="project" value="GO_Central"/>
</dbReference>
<dbReference type="Proteomes" id="UP000244005">
    <property type="component" value="Unassembled WGS sequence"/>
</dbReference>
<keyword evidence="3" id="KW-1185">Reference proteome</keyword>
<accession>A0A2R6XU03</accession>
<dbReference type="Gene3D" id="6.10.140.1230">
    <property type="match status" value="1"/>
</dbReference>
<dbReference type="GO" id="GO:0015031">
    <property type="term" value="P:protein transport"/>
    <property type="evidence" value="ECO:0000318"/>
    <property type="project" value="GO_Central"/>
</dbReference>
<dbReference type="Gramene" id="Mp1g27870.1">
    <property type="protein sequence ID" value="Mp1g27870.1.cds"/>
    <property type="gene ID" value="Mp1g27870"/>
</dbReference>
<dbReference type="AlphaFoldDB" id="A0A2R6XU03"/>
<gene>
    <name evidence="2" type="ORF">MARPO_0002s0091</name>
</gene>
<dbReference type="GO" id="GO:0005771">
    <property type="term" value="C:multivesicular body"/>
    <property type="evidence" value="ECO:0000318"/>
    <property type="project" value="GO_Central"/>
</dbReference>
<evidence type="ECO:0000256" key="1">
    <source>
        <dbReference type="SAM" id="MobiDB-lite"/>
    </source>
</evidence>